<dbReference type="InterPro" id="IPR057429">
    <property type="entry name" value="WH_eIF2D"/>
</dbReference>
<dbReference type="InterPro" id="IPR048248">
    <property type="entry name" value="PUA_eIF2d-like"/>
</dbReference>
<comment type="caution">
    <text evidence="3">The sequence shown here is derived from an EMBL/GenBank/DDBJ whole genome shotgun (WGS) entry which is preliminary data.</text>
</comment>
<dbReference type="InterPro" id="IPR015947">
    <property type="entry name" value="PUA-like_sf"/>
</dbReference>
<dbReference type="Pfam" id="PF25304">
    <property type="entry name" value="WHD_eIF2D"/>
    <property type="match status" value="1"/>
</dbReference>
<dbReference type="SUPFAM" id="SSF55159">
    <property type="entry name" value="eIF1-like"/>
    <property type="match status" value="1"/>
</dbReference>
<feature type="region of interest" description="Disordered" evidence="1">
    <location>
        <begin position="266"/>
        <end position="302"/>
    </location>
</feature>
<dbReference type="OrthoDB" id="199771at2759"/>
<reference evidence="3" key="1">
    <citation type="submission" date="2022-10" db="EMBL/GenBank/DDBJ databases">
        <title>Tapping the CABI collections for fungal endophytes: first genome assemblies for Collariella, Neodidymelliopsis, Ascochyta clinopodiicola, Didymella pomorum, Didymosphaeria variabile, Neocosmospora piperis and Neocucurbitaria cava.</title>
        <authorList>
            <person name="Hill R."/>
        </authorList>
    </citation>
    <scope>NUCLEOTIDE SEQUENCE</scope>
    <source>
        <strain evidence="3">IMI 355082</strain>
    </source>
</reference>
<gene>
    <name evidence="3" type="ORF">N0V93_007882</name>
</gene>
<dbReference type="FunFam" id="3.30.780.10:FF:000008">
    <property type="entry name" value="eukaryotic translation initiation factor 2D"/>
    <property type="match status" value="1"/>
</dbReference>
<evidence type="ECO:0000256" key="1">
    <source>
        <dbReference type="SAM" id="MobiDB-lite"/>
    </source>
</evidence>
<feature type="compositionally biased region" description="Polar residues" evidence="1">
    <location>
        <begin position="36"/>
        <end position="49"/>
    </location>
</feature>
<keyword evidence="4" id="KW-1185">Reference proteome</keyword>
<dbReference type="PROSITE" id="PS50296">
    <property type="entry name" value="SUI1"/>
    <property type="match status" value="1"/>
</dbReference>
<dbReference type="SUPFAM" id="SSF88697">
    <property type="entry name" value="PUA domain-like"/>
    <property type="match status" value="1"/>
</dbReference>
<organism evidence="3 4">
    <name type="scientific">Gnomoniopsis smithogilvyi</name>
    <dbReference type="NCBI Taxonomy" id="1191159"/>
    <lineage>
        <taxon>Eukaryota</taxon>
        <taxon>Fungi</taxon>
        <taxon>Dikarya</taxon>
        <taxon>Ascomycota</taxon>
        <taxon>Pezizomycotina</taxon>
        <taxon>Sordariomycetes</taxon>
        <taxon>Sordariomycetidae</taxon>
        <taxon>Diaporthales</taxon>
        <taxon>Gnomoniaceae</taxon>
        <taxon>Gnomoniopsis</taxon>
    </lineage>
</organism>
<sequence>MFKKKPLIKSLSPLRSSDRRRLADQIISDYHIAIPSDSTAAPPQQTSQASEEDANSDPNAASSNTAVTLASIRNNLLPESTSSARFTTTSGPNSTPVSGTVYVGAHSGQEARILWIQYGKSPALIPTVYTLWKNPDIIPLLHTPDFVAEEKLRQGADLMIPGLFKARGTKWDQRATKGSVVAVAGMTRDTVPVWVGTCEVDIAQFGDDFRSQKGIAVKGLHWEGDEIWNWATVSGAGGKASPPSLDGWRGLGTGVDGAIGNLTLDDADEDGGVALQGPTGSTDNSTQPQEEEEEEEEHIPTTNEVDKAFHQALLFSIYKAKQSNKGPNFGFDFPIQPSFLIANMVQPNLYHQSQHYNIKKTSWKNAKKYIKHLDKSGLVKSKDRNGGETVILGIDFDHQQITTFVPYRLPSTKASDAKSPPAGSSVDAPSSNDPSKGQKLTIKTVYRAASKLVPDLLSSKTDFYTAQQISSALKAYIDQRPELGGQSSSSIKLDTFIANNILGSNPAHEQEDSRVIGAGRINRGALQKRILDDNRLCQPYFLIERNAQESSEQKPKPGLPPRVNIVIEKRTGTKVVTRLSNLEPFFINPNLLAPELQKKCAGSCSVAQSQGGKTGLLEITIQGDQSKVLTSDVLPKRGVDVKWIDVVDKTKSKKK</sequence>
<dbReference type="EMBL" id="JAPEVB010000005">
    <property type="protein sequence ID" value="KAJ4387293.1"/>
    <property type="molecule type" value="Genomic_DNA"/>
</dbReference>
<proteinExistence type="predicted"/>
<evidence type="ECO:0000259" key="2">
    <source>
        <dbReference type="PROSITE" id="PS50296"/>
    </source>
</evidence>
<feature type="compositionally biased region" description="Polar residues" evidence="1">
    <location>
        <begin position="278"/>
        <end position="288"/>
    </location>
</feature>
<dbReference type="GO" id="GO:0001731">
    <property type="term" value="P:formation of translation preinitiation complex"/>
    <property type="evidence" value="ECO:0007669"/>
    <property type="project" value="InterPro"/>
</dbReference>
<dbReference type="InterPro" id="IPR039757">
    <property type="entry name" value="EIF2D"/>
</dbReference>
<dbReference type="GO" id="GO:0003743">
    <property type="term" value="F:translation initiation factor activity"/>
    <property type="evidence" value="ECO:0007669"/>
    <property type="project" value="InterPro"/>
</dbReference>
<dbReference type="InterPro" id="IPR039759">
    <property type="entry name" value="eIF2D_SUI1"/>
</dbReference>
<accession>A0A9W8YN48</accession>
<evidence type="ECO:0000313" key="4">
    <source>
        <dbReference type="Proteomes" id="UP001140453"/>
    </source>
</evidence>
<name>A0A9W8YN48_9PEZI</name>
<dbReference type="Pfam" id="PF26292">
    <property type="entry name" value="PUA_elF2D"/>
    <property type="match status" value="1"/>
</dbReference>
<dbReference type="CDD" id="cd11608">
    <property type="entry name" value="eIF2D_C"/>
    <property type="match status" value="1"/>
</dbReference>
<feature type="region of interest" description="Disordered" evidence="1">
    <location>
        <begin position="412"/>
        <end position="439"/>
    </location>
</feature>
<dbReference type="Proteomes" id="UP001140453">
    <property type="component" value="Unassembled WGS sequence"/>
</dbReference>
<dbReference type="InterPro" id="IPR001950">
    <property type="entry name" value="SUI1"/>
</dbReference>
<dbReference type="AlphaFoldDB" id="A0A9W8YN48"/>
<evidence type="ECO:0000313" key="3">
    <source>
        <dbReference type="EMBL" id="KAJ4387293.1"/>
    </source>
</evidence>
<feature type="region of interest" description="Disordered" evidence="1">
    <location>
        <begin position="33"/>
        <end position="62"/>
    </location>
</feature>
<dbReference type="Pfam" id="PF01253">
    <property type="entry name" value="SUI1"/>
    <property type="match status" value="1"/>
</dbReference>
<dbReference type="PANTHER" id="PTHR12217">
    <property type="entry name" value="EUKARYOTIC TRANSLATION INITIATION FACTOR 2D"/>
    <property type="match status" value="1"/>
</dbReference>
<dbReference type="Gene3D" id="3.10.400.20">
    <property type="match status" value="1"/>
</dbReference>
<protein>
    <recommendedName>
        <fullName evidence="2">SUI1 domain-containing protein</fullName>
    </recommendedName>
</protein>
<dbReference type="PANTHER" id="PTHR12217:SF4">
    <property type="entry name" value="EUKARYOTIC TRANSLATION INITIATION FACTOR 2D"/>
    <property type="match status" value="1"/>
</dbReference>
<dbReference type="InterPro" id="IPR036877">
    <property type="entry name" value="SUI1_dom_sf"/>
</dbReference>
<feature type="domain" description="SUI1" evidence="2">
    <location>
        <begin position="563"/>
        <end position="637"/>
    </location>
</feature>
<dbReference type="Gene3D" id="3.30.780.10">
    <property type="entry name" value="SUI1-like domain"/>
    <property type="match status" value="1"/>
</dbReference>